<feature type="transmembrane region" description="Helical" evidence="2">
    <location>
        <begin position="22"/>
        <end position="46"/>
    </location>
</feature>
<feature type="region of interest" description="Disordered" evidence="1">
    <location>
        <begin position="320"/>
        <end position="374"/>
    </location>
</feature>
<dbReference type="Pfam" id="PF01569">
    <property type="entry name" value="PAP2"/>
    <property type="match status" value="1"/>
</dbReference>
<sequence length="374" mass="40725">MDFMLDTLEWLQSIRTPFFTEVFTGVTILAEDYVAISVICFVFWCLSKRWGYRIGFAYLLSGVANNAVKEVFHVERPFLRDLDLVPIRAETATGYSFPSGHTQAIAALTTALATIIRKKWFTALSIVLVLLVAFSRMYLGVHTLADVLVGAALGFACAIAAGRMFTYADERQRAELLLLWLVPIAAGLIWLPSDDYVKAAGAMSSLLIGYVLDQKYVKWEAQGPAGTQIAKFVLGMAVLIGIKVSGPLLLGESMAADFVRYFVIGAWMTIGAPLLFQVMFSRNRPASAARTIRRQIPAQAGPPEIAAPAAVFNPLRAAEANAGAERGQRHEGSQLPALAQEQAGQHRHPSPRSPGSDQHEESPLERPPGLTGPL</sequence>
<dbReference type="InterPro" id="IPR000326">
    <property type="entry name" value="PAP2/HPO"/>
</dbReference>
<keyword evidence="2" id="KW-0812">Transmembrane</keyword>
<proteinExistence type="predicted"/>
<name>A0A327Z3H1_9ACTN</name>
<evidence type="ECO:0000259" key="3">
    <source>
        <dbReference type="SMART" id="SM00014"/>
    </source>
</evidence>
<evidence type="ECO:0000256" key="1">
    <source>
        <dbReference type="SAM" id="MobiDB-lite"/>
    </source>
</evidence>
<dbReference type="RefSeq" id="WP_425452343.1">
    <property type="nucleotide sequence ID" value="NZ_QLMJ01000017.1"/>
</dbReference>
<dbReference type="AlphaFoldDB" id="A0A327Z3H1"/>
<accession>A0A327Z3H1</accession>
<comment type="caution">
    <text evidence="4">The sequence shown here is derived from an EMBL/GenBank/DDBJ whole genome shotgun (WGS) entry which is preliminary data.</text>
</comment>
<keyword evidence="5" id="KW-1185">Reference proteome</keyword>
<feature type="transmembrane region" description="Helical" evidence="2">
    <location>
        <begin position="120"/>
        <end position="141"/>
    </location>
</feature>
<evidence type="ECO:0000313" key="5">
    <source>
        <dbReference type="Proteomes" id="UP000249341"/>
    </source>
</evidence>
<feature type="transmembrane region" description="Helical" evidence="2">
    <location>
        <begin position="177"/>
        <end position="193"/>
    </location>
</feature>
<reference evidence="4 5" key="1">
    <citation type="submission" date="2018-06" db="EMBL/GenBank/DDBJ databases">
        <title>Genomic Encyclopedia of Type Strains, Phase III (KMG-III): the genomes of soil and plant-associated and newly described type strains.</title>
        <authorList>
            <person name="Whitman W."/>
        </authorList>
    </citation>
    <scope>NUCLEOTIDE SEQUENCE [LARGE SCALE GENOMIC DNA]</scope>
    <source>
        <strain evidence="4 5">CGMCC 4.7090</strain>
    </source>
</reference>
<keyword evidence="2" id="KW-1133">Transmembrane helix</keyword>
<dbReference type="SMART" id="SM00014">
    <property type="entry name" value="acidPPc"/>
    <property type="match status" value="1"/>
</dbReference>
<dbReference type="PANTHER" id="PTHR14969:SF13">
    <property type="entry name" value="AT30094P"/>
    <property type="match status" value="1"/>
</dbReference>
<feature type="transmembrane region" description="Helical" evidence="2">
    <location>
        <begin position="229"/>
        <end position="246"/>
    </location>
</feature>
<feature type="transmembrane region" description="Helical" evidence="2">
    <location>
        <begin position="147"/>
        <end position="165"/>
    </location>
</feature>
<dbReference type="SUPFAM" id="SSF48317">
    <property type="entry name" value="Acid phosphatase/Vanadium-dependent haloperoxidase"/>
    <property type="match status" value="1"/>
</dbReference>
<gene>
    <name evidence="4" type="ORF">B0I29_11789</name>
</gene>
<dbReference type="Proteomes" id="UP000249341">
    <property type="component" value="Unassembled WGS sequence"/>
</dbReference>
<feature type="domain" description="Phosphatidic acid phosphatase type 2/haloperoxidase" evidence="3">
    <location>
        <begin position="49"/>
        <end position="162"/>
    </location>
</feature>
<dbReference type="InterPro" id="IPR036938">
    <property type="entry name" value="PAP2/HPO_sf"/>
</dbReference>
<keyword evidence="2" id="KW-0472">Membrane</keyword>
<feature type="transmembrane region" description="Helical" evidence="2">
    <location>
        <begin position="258"/>
        <end position="280"/>
    </location>
</feature>
<organism evidence="4 5">
    <name type="scientific">Actinoplanes lutulentus</name>
    <dbReference type="NCBI Taxonomy" id="1287878"/>
    <lineage>
        <taxon>Bacteria</taxon>
        <taxon>Bacillati</taxon>
        <taxon>Actinomycetota</taxon>
        <taxon>Actinomycetes</taxon>
        <taxon>Micromonosporales</taxon>
        <taxon>Micromonosporaceae</taxon>
        <taxon>Actinoplanes</taxon>
    </lineage>
</organism>
<dbReference type="PANTHER" id="PTHR14969">
    <property type="entry name" value="SPHINGOSINE-1-PHOSPHATE PHOSPHOHYDROLASE"/>
    <property type="match status" value="1"/>
</dbReference>
<protein>
    <submittedName>
        <fullName evidence="4">PAP2 superfamily protein</fullName>
    </submittedName>
</protein>
<evidence type="ECO:0000256" key="2">
    <source>
        <dbReference type="SAM" id="Phobius"/>
    </source>
</evidence>
<dbReference type="EMBL" id="QLMJ01000017">
    <property type="protein sequence ID" value="RAK29763.1"/>
    <property type="molecule type" value="Genomic_DNA"/>
</dbReference>
<evidence type="ECO:0000313" key="4">
    <source>
        <dbReference type="EMBL" id="RAK29763.1"/>
    </source>
</evidence>
<dbReference type="Gene3D" id="1.20.144.10">
    <property type="entry name" value="Phosphatidic acid phosphatase type 2/haloperoxidase"/>
    <property type="match status" value="1"/>
</dbReference>